<evidence type="ECO:0000256" key="2">
    <source>
        <dbReference type="ARBA" id="ARBA00023239"/>
    </source>
</evidence>
<dbReference type="AlphaFoldDB" id="A0A3D8ITM8"/>
<gene>
    <name evidence="4" type="ORF">CQA54_01865</name>
</gene>
<dbReference type="GO" id="GO:0019323">
    <property type="term" value="P:pentose catabolic process"/>
    <property type="evidence" value="ECO:0007669"/>
    <property type="project" value="TreeGrafter"/>
</dbReference>
<dbReference type="SUPFAM" id="SSF53639">
    <property type="entry name" value="AraD/HMP-PK domain-like"/>
    <property type="match status" value="1"/>
</dbReference>
<reference evidence="4 5" key="1">
    <citation type="submission" date="2018-04" db="EMBL/GenBank/DDBJ databases">
        <title>Novel Campyloabacter and Helicobacter Species and Strains.</title>
        <authorList>
            <person name="Mannion A.J."/>
            <person name="Shen Z."/>
            <person name="Fox J.G."/>
        </authorList>
    </citation>
    <scope>NUCLEOTIDE SEQUENCE [LARGE SCALE GENOMIC DNA]</scope>
    <source>
        <strain evidence="4 5">MIT 12-6600</strain>
    </source>
</reference>
<accession>A0A3D8ITM8</accession>
<feature type="domain" description="Class II aldolase/adducin N-terminal" evidence="3">
    <location>
        <begin position="14"/>
        <end position="192"/>
    </location>
</feature>
<dbReference type="Pfam" id="PF00596">
    <property type="entry name" value="Aldolase_II"/>
    <property type="match status" value="1"/>
</dbReference>
<dbReference type="SMART" id="SM01007">
    <property type="entry name" value="Aldolase_II"/>
    <property type="match status" value="1"/>
</dbReference>
<dbReference type="InterPro" id="IPR036409">
    <property type="entry name" value="Aldolase_II/adducin_N_sf"/>
</dbReference>
<dbReference type="PANTHER" id="PTHR22789:SF0">
    <property type="entry name" value="3-OXO-TETRONATE 4-PHOSPHATE DECARBOXYLASE-RELATED"/>
    <property type="match status" value="1"/>
</dbReference>
<dbReference type="InterPro" id="IPR001303">
    <property type="entry name" value="Aldolase_II/adducin_N"/>
</dbReference>
<dbReference type="NCBIfam" id="NF004492">
    <property type="entry name" value="PRK05834.1"/>
    <property type="match status" value="1"/>
</dbReference>
<dbReference type="Gene3D" id="3.40.225.10">
    <property type="entry name" value="Class II aldolase/adducin N-terminal domain"/>
    <property type="match status" value="1"/>
</dbReference>
<evidence type="ECO:0000313" key="5">
    <source>
        <dbReference type="Proteomes" id="UP000256514"/>
    </source>
</evidence>
<organism evidence="4 5">
    <name type="scientific">Helicobacter equorum</name>
    <dbReference type="NCBI Taxonomy" id="361872"/>
    <lineage>
        <taxon>Bacteria</taxon>
        <taxon>Pseudomonadati</taxon>
        <taxon>Campylobacterota</taxon>
        <taxon>Epsilonproteobacteria</taxon>
        <taxon>Campylobacterales</taxon>
        <taxon>Helicobacteraceae</taxon>
        <taxon>Helicobacter</taxon>
    </lineage>
</organism>
<proteinExistence type="predicted"/>
<dbReference type="InterPro" id="IPR050197">
    <property type="entry name" value="Aldolase_class_II_sugar_metab"/>
</dbReference>
<dbReference type="OrthoDB" id="5344510at2"/>
<dbReference type="PANTHER" id="PTHR22789">
    <property type="entry name" value="FUCULOSE PHOSPHATE ALDOLASE"/>
    <property type="match status" value="1"/>
</dbReference>
<comment type="caution">
    <text evidence="4">The sequence shown here is derived from an EMBL/GenBank/DDBJ whole genome shotgun (WGS) entry which is preliminary data.</text>
</comment>
<keyword evidence="1" id="KW-0479">Metal-binding</keyword>
<dbReference type="GO" id="GO:0016832">
    <property type="term" value="F:aldehyde-lyase activity"/>
    <property type="evidence" value="ECO:0007669"/>
    <property type="project" value="TreeGrafter"/>
</dbReference>
<dbReference type="RefSeq" id="WP_115570514.1">
    <property type="nucleotide sequence ID" value="NZ_NXLT01000001.1"/>
</dbReference>
<evidence type="ECO:0000313" key="4">
    <source>
        <dbReference type="EMBL" id="RDU68572.1"/>
    </source>
</evidence>
<dbReference type="EMBL" id="NXLT01000001">
    <property type="protein sequence ID" value="RDU68572.1"/>
    <property type="molecule type" value="Genomic_DNA"/>
</dbReference>
<keyword evidence="5" id="KW-1185">Reference proteome</keyword>
<evidence type="ECO:0000256" key="1">
    <source>
        <dbReference type="ARBA" id="ARBA00022723"/>
    </source>
</evidence>
<dbReference type="GO" id="GO:0046872">
    <property type="term" value="F:metal ion binding"/>
    <property type="evidence" value="ECO:0007669"/>
    <property type="project" value="UniProtKB-KW"/>
</dbReference>
<keyword evidence="2" id="KW-0456">Lyase</keyword>
<dbReference type="Proteomes" id="UP000256514">
    <property type="component" value="Unassembled WGS sequence"/>
</dbReference>
<sequence>MNIHTRDINQEVTRQILGVSATMFSKGFFGIFYGSLSARISKDRFLINKSQAIFDKLTLKNLILLDNTHDYRWNEASKDSHIHANIYTNFSEAKFVSYTMPPYITAFSLKNATFAPKDYFGCVYLGENIPIVDPKDFETWYERADTDIVRHFKQSQQDFIIVRGYGVYAYGRDIEEIAKKIDIIEQSAKILALSQGLMLNLQDHTYYGI</sequence>
<evidence type="ECO:0000259" key="3">
    <source>
        <dbReference type="SMART" id="SM01007"/>
    </source>
</evidence>
<protein>
    <recommendedName>
        <fullName evidence="3">Class II aldolase/adducin N-terminal domain-containing protein</fullName>
    </recommendedName>
</protein>
<dbReference type="GO" id="GO:0005829">
    <property type="term" value="C:cytosol"/>
    <property type="evidence" value="ECO:0007669"/>
    <property type="project" value="TreeGrafter"/>
</dbReference>
<name>A0A3D8ITM8_9HELI</name>